<dbReference type="AlphaFoldDB" id="A0AAN8J3K0"/>
<protein>
    <submittedName>
        <fullName evidence="2">Uncharacterized protein</fullName>
    </submittedName>
</protein>
<evidence type="ECO:0000313" key="2">
    <source>
        <dbReference type="EMBL" id="KAK5985849.1"/>
    </source>
</evidence>
<reference evidence="2 3" key="1">
    <citation type="submission" date="2019-10" db="EMBL/GenBank/DDBJ databases">
        <title>Assembly and Annotation for the nematode Trichostrongylus colubriformis.</title>
        <authorList>
            <person name="Martin J."/>
        </authorList>
    </citation>
    <scope>NUCLEOTIDE SEQUENCE [LARGE SCALE GENOMIC DNA]</scope>
    <source>
        <strain evidence="2">G859</strain>
        <tissue evidence="2">Whole worm</tissue>
    </source>
</reference>
<name>A0AAN8J3K0_TRICO</name>
<comment type="caution">
    <text evidence="2">The sequence shown here is derived from an EMBL/GenBank/DDBJ whole genome shotgun (WGS) entry which is preliminary data.</text>
</comment>
<feature type="compositionally biased region" description="Basic and acidic residues" evidence="1">
    <location>
        <begin position="177"/>
        <end position="186"/>
    </location>
</feature>
<organism evidence="2 3">
    <name type="scientific">Trichostrongylus colubriformis</name>
    <name type="common">Black scour worm</name>
    <dbReference type="NCBI Taxonomy" id="6319"/>
    <lineage>
        <taxon>Eukaryota</taxon>
        <taxon>Metazoa</taxon>
        <taxon>Ecdysozoa</taxon>
        <taxon>Nematoda</taxon>
        <taxon>Chromadorea</taxon>
        <taxon>Rhabditida</taxon>
        <taxon>Rhabditina</taxon>
        <taxon>Rhabditomorpha</taxon>
        <taxon>Strongyloidea</taxon>
        <taxon>Trichostrongylidae</taxon>
        <taxon>Trichostrongylus</taxon>
    </lineage>
</organism>
<feature type="compositionally biased region" description="Basic and acidic residues" evidence="1">
    <location>
        <begin position="159"/>
        <end position="170"/>
    </location>
</feature>
<dbReference type="EMBL" id="WIXE01001265">
    <property type="protein sequence ID" value="KAK5985849.1"/>
    <property type="molecule type" value="Genomic_DNA"/>
</dbReference>
<keyword evidence="3" id="KW-1185">Reference proteome</keyword>
<proteinExistence type="predicted"/>
<gene>
    <name evidence="2" type="ORF">GCK32_016625</name>
</gene>
<sequence>MSHNFWEHFITQGRVNLSEYNRKNKAKVKLIRCQTIKVTDHENLSLYLRRKIRDECVKLKVVPPEITVKNSMIWIKLRRTQEVKKFKSTELAVKLGMDYSDWNCTPIRELLSKNEIKNLEEGTWKWGCCKLEDLLTPAIMEKGRSDGAKDVNGSSSNSRKREHDYKENSHYKKSRKEPHEMNRRSN</sequence>
<evidence type="ECO:0000256" key="1">
    <source>
        <dbReference type="SAM" id="MobiDB-lite"/>
    </source>
</evidence>
<accession>A0AAN8J3K0</accession>
<evidence type="ECO:0000313" key="3">
    <source>
        <dbReference type="Proteomes" id="UP001331761"/>
    </source>
</evidence>
<dbReference type="Proteomes" id="UP001331761">
    <property type="component" value="Unassembled WGS sequence"/>
</dbReference>
<feature type="region of interest" description="Disordered" evidence="1">
    <location>
        <begin position="143"/>
        <end position="186"/>
    </location>
</feature>